<dbReference type="AlphaFoldDB" id="A0A327PSH9"/>
<dbReference type="Proteomes" id="UP000249610">
    <property type="component" value="Unassembled WGS sequence"/>
</dbReference>
<reference evidence="2 3" key="1">
    <citation type="submission" date="2018-06" db="EMBL/GenBank/DDBJ databases">
        <title>Genomic Encyclopedia of Archaeal and Bacterial Type Strains, Phase II (KMG-II): from individual species to whole genera.</title>
        <authorList>
            <person name="Goeker M."/>
        </authorList>
    </citation>
    <scope>NUCLEOTIDE SEQUENCE [LARGE SCALE GENOMIC DNA]</scope>
    <source>
        <strain evidence="2 3">DSM 23446</strain>
    </source>
</reference>
<evidence type="ECO:0000313" key="3">
    <source>
        <dbReference type="Proteomes" id="UP000249610"/>
    </source>
</evidence>
<feature type="transmembrane region" description="Helical" evidence="1">
    <location>
        <begin position="51"/>
        <end position="73"/>
    </location>
</feature>
<sequence>MRINYFRNLTSIHEMFKQLDKKFKVRLIVTFIFLLILDFIFALVFPSSVPIWFQLIGSIFSSGVIVFGLALFFNKYAQKSNG</sequence>
<proteinExistence type="predicted"/>
<protein>
    <submittedName>
        <fullName evidence="2">Uncharacterized protein</fullName>
    </submittedName>
</protein>
<keyword evidence="1" id="KW-0472">Membrane</keyword>
<keyword evidence="3" id="KW-1185">Reference proteome</keyword>
<keyword evidence="1" id="KW-0812">Transmembrane</keyword>
<feature type="transmembrane region" description="Helical" evidence="1">
    <location>
        <begin position="25"/>
        <end position="45"/>
    </location>
</feature>
<accession>A0A327PSH9</accession>
<comment type="caution">
    <text evidence="2">The sequence shown here is derived from an EMBL/GenBank/DDBJ whole genome shotgun (WGS) entry which is preliminary data.</text>
</comment>
<evidence type="ECO:0000256" key="1">
    <source>
        <dbReference type="SAM" id="Phobius"/>
    </source>
</evidence>
<name>A0A327PSH9_9BACT</name>
<keyword evidence="1" id="KW-1133">Transmembrane helix</keyword>
<organism evidence="2 3">
    <name type="scientific">Algoriphagus yeomjeoni</name>
    <dbReference type="NCBI Taxonomy" id="291403"/>
    <lineage>
        <taxon>Bacteria</taxon>
        <taxon>Pseudomonadati</taxon>
        <taxon>Bacteroidota</taxon>
        <taxon>Cytophagia</taxon>
        <taxon>Cytophagales</taxon>
        <taxon>Cyclobacteriaceae</taxon>
        <taxon>Algoriphagus</taxon>
    </lineage>
</organism>
<dbReference type="EMBL" id="QLLK01000001">
    <property type="protein sequence ID" value="RAI95270.1"/>
    <property type="molecule type" value="Genomic_DNA"/>
</dbReference>
<gene>
    <name evidence="2" type="ORF">LV83_00521</name>
</gene>
<evidence type="ECO:0000313" key="2">
    <source>
        <dbReference type="EMBL" id="RAI95270.1"/>
    </source>
</evidence>